<name>A0A812UCH2_SYMPI</name>
<dbReference type="EMBL" id="CAJNIZ010036447">
    <property type="protein sequence ID" value="CAE7565568.1"/>
    <property type="molecule type" value="Genomic_DNA"/>
</dbReference>
<dbReference type="Proteomes" id="UP000649617">
    <property type="component" value="Unassembled WGS sequence"/>
</dbReference>
<proteinExistence type="predicted"/>
<protein>
    <submittedName>
        <fullName evidence="1">ANKRD50 protein</fullName>
    </submittedName>
</protein>
<gene>
    <name evidence="1" type="primary">ANKRD50</name>
    <name evidence="1" type="ORF">SPIL2461_LOCUS15174</name>
</gene>
<comment type="caution">
    <text evidence="1">The sequence shown here is derived from an EMBL/GenBank/DDBJ whole genome shotgun (WGS) entry which is preliminary data.</text>
</comment>
<evidence type="ECO:0000313" key="1">
    <source>
        <dbReference type="EMBL" id="CAE7565568.1"/>
    </source>
</evidence>
<evidence type="ECO:0000313" key="2">
    <source>
        <dbReference type="Proteomes" id="UP000649617"/>
    </source>
</evidence>
<organism evidence="1 2">
    <name type="scientific">Symbiodinium pilosum</name>
    <name type="common">Dinoflagellate</name>
    <dbReference type="NCBI Taxonomy" id="2952"/>
    <lineage>
        <taxon>Eukaryota</taxon>
        <taxon>Sar</taxon>
        <taxon>Alveolata</taxon>
        <taxon>Dinophyceae</taxon>
        <taxon>Suessiales</taxon>
        <taxon>Symbiodiniaceae</taxon>
        <taxon>Symbiodinium</taxon>
    </lineage>
</organism>
<reference evidence="1" key="1">
    <citation type="submission" date="2021-02" db="EMBL/GenBank/DDBJ databases">
        <authorList>
            <person name="Dougan E. K."/>
            <person name="Rhodes N."/>
            <person name="Thang M."/>
            <person name="Chan C."/>
        </authorList>
    </citation>
    <scope>NUCLEOTIDE SEQUENCE</scope>
</reference>
<keyword evidence="2" id="KW-1185">Reference proteome</keyword>
<feature type="non-terminal residue" evidence="1">
    <location>
        <position position="132"/>
    </location>
</feature>
<dbReference type="AlphaFoldDB" id="A0A812UCH2"/>
<accession>A0A812UCH2</accession>
<sequence length="132" mass="13890">MGHEQSQESPKTGSGRLACRKGMLQLSEDYKVEKPLFIEGPCNITGQSILSLEAPISFGDNTRFDGAVTFVASKSLQGPCAFVAGSMAVELNASVTFKNCFNHIGHGSGGGLRVWNNLKVLGGHLAFDACGA</sequence>